<dbReference type="Gene3D" id="1.20.1250.20">
    <property type="entry name" value="MFS general substrate transporter like domains"/>
    <property type="match status" value="1"/>
</dbReference>
<comment type="subcellular location">
    <subcellularLocation>
        <location evidence="1">Cell membrane</location>
        <topology evidence="1">Multi-pass membrane protein</topology>
    </subcellularLocation>
</comment>
<accession>A0A1G9VE16</accession>
<dbReference type="InterPro" id="IPR011701">
    <property type="entry name" value="MFS"/>
</dbReference>
<proteinExistence type="predicted"/>
<name>A0A1G9VE16_9ACTN</name>
<keyword evidence="5 6" id="KW-0472">Membrane</keyword>
<feature type="transmembrane region" description="Helical" evidence="6">
    <location>
        <begin position="231"/>
        <end position="253"/>
    </location>
</feature>
<dbReference type="GO" id="GO:0005886">
    <property type="term" value="C:plasma membrane"/>
    <property type="evidence" value="ECO:0007669"/>
    <property type="project" value="UniProtKB-SubCell"/>
</dbReference>
<gene>
    <name evidence="7" type="ORF">SAMN05216259_101236</name>
</gene>
<dbReference type="PANTHER" id="PTHR23513">
    <property type="entry name" value="INTEGRAL MEMBRANE EFFLUX PROTEIN-RELATED"/>
    <property type="match status" value="1"/>
</dbReference>
<feature type="transmembrane region" description="Helical" evidence="6">
    <location>
        <begin position="84"/>
        <end position="104"/>
    </location>
</feature>
<feature type="transmembrane region" description="Helical" evidence="6">
    <location>
        <begin position="21"/>
        <end position="46"/>
    </location>
</feature>
<dbReference type="InterPro" id="IPR036259">
    <property type="entry name" value="MFS_trans_sf"/>
</dbReference>
<evidence type="ECO:0000256" key="3">
    <source>
        <dbReference type="ARBA" id="ARBA00022692"/>
    </source>
</evidence>
<evidence type="ECO:0000256" key="2">
    <source>
        <dbReference type="ARBA" id="ARBA00022475"/>
    </source>
</evidence>
<keyword evidence="3 6" id="KW-0812">Transmembrane</keyword>
<dbReference type="Pfam" id="PF07690">
    <property type="entry name" value="MFS_1"/>
    <property type="match status" value="1"/>
</dbReference>
<dbReference type="GO" id="GO:0022857">
    <property type="term" value="F:transmembrane transporter activity"/>
    <property type="evidence" value="ECO:0007669"/>
    <property type="project" value="InterPro"/>
</dbReference>
<evidence type="ECO:0000313" key="8">
    <source>
        <dbReference type="Proteomes" id="UP000199341"/>
    </source>
</evidence>
<dbReference type="RefSeq" id="WP_245771066.1">
    <property type="nucleotide sequence ID" value="NZ_FNIE01000001.1"/>
</dbReference>
<reference evidence="7 8" key="1">
    <citation type="submission" date="2016-10" db="EMBL/GenBank/DDBJ databases">
        <authorList>
            <person name="de Groot N.N."/>
        </authorList>
    </citation>
    <scope>NUCLEOTIDE SEQUENCE [LARGE SCALE GENOMIC DNA]</scope>
    <source>
        <strain evidence="7 8">CGMCC 4.2022</strain>
    </source>
</reference>
<evidence type="ECO:0000313" key="7">
    <source>
        <dbReference type="EMBL" id="SDM70287.1"/>
    </source>
</evidence>
<evidence type="ECO:0000256" key="5">
    <source>
        <dbReference type="ARBA" id="ARBA00023136"/>
    </source>
</evidence>
<dbReference type="SUPFAM" id="SSF103473">
    <property type="entry name" value="MFS general substrate transporter"/>
    <property type="match status" value="1"/>
</dbReference>
<evidence type="ECO:0000256" key="1">
    <source>
        <dbReference type="ARBA" id="ARBA00004651"/>
    </source>
</evidence>
<evidence type="ECO:0000256" key="6">
    <source>
        <dbReference type="SAM" id="Phobius"/>
    </source>
</evidence>
<feature type="transmembrane region" description="Helical" evidence="6">
    <location>
        <begin position="148"/>
        <end position="171"/>
    </location>
</feature>
<dbReference type="EMBL" id="FNIE01000001">
    <property type="protein sequence ID" value="SDM70287.1"/>
    <property type="molecule type" value="Genomic_DNA"/>
</dbReference>
<protein>
    <submittedName>
        <fullName evidence="7">Predicted arabinose efflux permease, MFS family</fullName>
    </submittedName>
</protein>
<keyword evidence="4 6" id="KW-1133">Transmembrane helix</keyword>
<keyword evidence="2" id="KW-1003">Cell membrane</keyword>
<feature type="transmembrane region" description="Helical" evidence="6">
    <location>
        <begin position="110"/>
        <end position="128"/>
    </location>
</feature>
<organism evidence="7 8">
    <name type="scientific">Actinacidiphila guanduensis</name>
    <dbReference type="NCBI Taxonomy" id="310781"/>
    <lineage>
        <taxon>Bacteria</taxon>
        <taxon>Bacillati</taxon>
        <taxon>Actinomycetota</taxon>
        <taxon>Actinomycetes</taxon>
        <taxon>Kitasatosporales</taxon>
        <taxon>Streptomycetaceae</taxon>
        <taxon>Actinacidiphila</taxon>
    </lineage>
</organism>
<sequence>MASHLDTARAAPARPALPRSYLVWLAGTRASLLGDAAMYFALGWAASAHGGATAALVLSAVNLPRTVLLLLGGAVGDRFGARRVLVAGDAVMLAAVLALAAVSSQLGTPPWLLVATAAVIGTVDAFYLPATGSMPRRLVGKEQLPRALAVRQAGGQVASLLGAPLGGVLVASAGLPGAALVDAATFAVVLVVLLRVRPAFDVERSPRGESLLAGAAGGVRLAVTDPVLRPALLLTAAAAAFLLPVVSLLNPLLAREHGWGAGAAGLMAAGQGAGMIAVSLAVTRRGAMRRIGVGAAAGLFAAALGIAAVAAAPTPAAAAGGGLLLGAGSGMFACHIGPLVLTGIPETHLSRMQSLLTLVQSVSLLAANPLLGTLADTTSPRVTTGLCAAAVSTAALTALTSHPLRTLRTLHGGQPGPGRRE</sequence>
<keyword evidence="8" id="KW-1185">Reference proteome</keyword>
<feature type="transmembrane region" description="Helical" evidence="6">
    <location>
        <begin position="177"/>
        <end position="196"/>
    </location>
</feature>
<dbReference type="PANTHER" id="PTHR23513:SF17">
    <property type="entry name" value="MEMBRANE PROTEIN"/>
    <property type="match status" value="1"/>
</dbReference>
<evidence type="ECO:0000256" key="4">
    <source>
        <dbReference type="ARBA" id="ARBA00022989"/>
    </source>
</evidence>
<dbReference type="AlphaFoldDB" id="A0A1G9VE16"/>
<feature type="transmembrane region" description="Helical" evidence="6">
    <location>
        <begin position="259"/>
        <end position="281"/>
    </location>
</feature>
<feature type="transmembrane region" description="Helical" evidence="6">
    <location>
        <begin position="52"/>
        <end position="72"/>
    </location>
</feature>
<feature type="transmembrane region" description="Helical" evidence="6">
    <location>
        <begin position="293"/>
        <end position="312"/>
    </location>
</feature>
<dbReference type="STRING" id="310781.SAMN05216259_101236"/>
<feature type="transmembrane region" description="Helical" evidence="6">
    <location>
        <begin position="318"/>
        <end position="343"/>
    </location>
</feature>
<dbReference type="Proteomes" id="UP000199341">
    <property type="component" value="Unassembled WGS sequence"/>
</dbReference>